<protein>
    <submittedName>
        <fullName evidence="1">Uncharacterized protein</fullName>
    </submittedName>
</protein>
<organism evidence="1 2">
    <name type="scientific">Geodia barretti</name>
    <name type="common">Barrett's horny sponge</name>
    <dbReference type="NCBI Taxonomy" id="519541"/>
    <lineage>
        <taxon>Eukaryota</taxon>
        <taxon>Metazoa</taxon>
        <taxon>Porifera</taxon>
        <taxon>Demospongiae</taxon>
        <taxon>Heteroscleromorpha</taxon>
        <taxon>Tetractinellida</taxon>
        <taxon>Astrophorina</taxon>
        <taxon>Geodiidae</taxon>
        <taxon>Geodia</taxon>
    </lineage>
</organism>
<name>A0AA35X0V7_GEOBA</name>
<accession>A0AA35X0V7</accession>
<dbReference type="Proteomes" id="UP001174909">
    <property type="component" value="Unassembled WGS sequence"/>
</dbReference>
<evidence type="ECO:0000313" key="1">
    <source>
        <dbReference type="EMBL" id="CAI8035801.1"/>
    </source>
</evidence>
<sequence length="99" mass="11152">MLKIDERRGDQLEFRLERLSLQSGPEPRGNTGGCELLRYPSHGSVIERAPQAITERMAMRGDHAADRIIDQQVIKSIVGSRYGAPQARLQRRRGSLVAR</sequence>
<proteinExistence type="predicted"/>
<dbReference type="AlphaFoldDB" id="A0AA35X0V7"/>
<gene>
    <name evidence="1" type="ORF">GBAR_LOCUS20078</name>
</gene>
<dbReference type="EMBL" id="CASHTH010002826">
    <property type="protein sequence ID" value="CAI8035801.1"/>
    <property type="molecule type" value="Genomic_DNA"/>
</dbReference>
<reference evidence="1" key="1">
    <citation type="submission" date="2023-03" db="EMBL/GenBank/DDBJ databases">
        <authorList>
            <person name="Steffen K."/>
            <person name="Cardenas P."/>
        </authorList>
    </citation>
    <scope>NUCLEOTIDE SEQUENCE</scope>
</reference>
<evidence type="ECO:0000313" key="2">
    <source>
        <dbReference type="Proteomes" id="UP001174909"/>
    </source>
</evidence>
<keyword evidence="2" id="KW-1185">Reference proteome</keyword>
<comment type="caution">
    <text evidence="1">The sequence shown here is derived from an EMBL/GenBank/DDBJ whole genome shotgun (WGS) entry which is preliminary data.</text>
</comment>